<reference evidence="3" key="1">
    <citation type="submission" date="2023-07" db="EMBL/GenBank/DDBJ databases">
        <title>A chromosome-level genome assembly of Lolium multiflorum.</title>
        <authorList>
            <person name="Chen Y."/>
            <person name="Copetti D."/>
            <person name="Kolliker R."/>
            <person name="Studer B."/>
        </authorList>
    </citation>
    <scope>NUCLEOTIDE SEQUENCE</scope>
    <source>
        <strain evidence="3">02402/16</strain>
        <tissue evidence="3">Leaf</tissue>
    </source>
</reference>
<dbReference type="EMBL" id="JAUUTY010000006">
    <property type="protein sequence ID" value="KAK1621107.1"/>
    <property type="molecule type" value="Genomic_DNA"/>
</dbReference>
<evidence type="ECO:0000313" key="3">
    <source>
        <dbReference type="EMBL" id="KAK1621107.1"/>
    </source>
</evidence>
<accession>A0AAD8VVD5</accession>
<feature type="signal peptide" evidence="1">
    <location>
        <begin position="1"/>
        <end position="27"/>
    </location>
</feature>
<feature type="chain" id="PRO_5041972634" description="Reverse transcriptase domain-containing protein" evidence="1">
    <location>
        <begin position="28"/>
        <end position="497"/>
    </location>
</feature>
<proteinExistence type="predicted"/>
<name>A0AAD8VVD5_LOLMU</name>
<keyword evidence="4" id="KW-1185">Reference proteome</keyword>
<evidence type="ECO:0000256" key="1">
    <source>
        <dbReference type="SAM" id="SignalP"/>
    </source>
</evidence>
<feature type="domain" description="Reverse transcriptase" evidence="2">
    <location>
        <begin position="1"/>
        <end position="130"/>
    </location>
</feature>
<dbReference type="AlphaFoldDB" id="A0AAD8VVD5"/>
<evidence type="ECO:0000313" key="4">
    <source>
        <dbReference type="Proteomes" id="UP001231189"/>
    </source>
</evidence>
<comment type="caution">
    <text evidence="3">The sequence shown here is derived from an EMBL/GenBank/DDBJ whole genome shotgun (WGS) entry which is preliminary data.</text>
</comment>
<dbReference type="InterPro" id="IPR000477">
    <property type="entry name" value="RT_dom"/>
</dbReference>
<keyword evidence="1" id="KW-0732">Signal</keyword>
<dbReference type="PANTHER" id="PTHR33116">
    <property type="entry name" value="REVERSE TRANSCRIPTASE ZINC-BINDING DOMAIN-CONTAINING PROTEIN-RELATED-RELATED"/>
    <property type="match status" value="1"/>
</dbReference>
<dbReference type="PROSITE" id="PS50878">
    <property type="entry name" value="RT_POL"/>
    <property type="match status" value="1"/>
</dbReference>
<organism evidence="3 4">
    <name type="scientific">Lolium multiflorum</name>
    <name type="common">Italian ryegrass</name>
    <name type="synonym">Lolium perenne subsp. multiflorum</name>
    <dbReference type="NCBI Taxonomy" id="4521"/>
    <lineage>
        <taxon>Eukaryota</taxon>
        <taxon>Viridiplantae</taxon>
        <taxon>Streptophyta</taxon>
        <taxon>Embryophyta</taxon>
        <taxon>Tracheophyta</taxon>
        <taxon>Spermatophyta</taxon>
        <taxon>Magnoliopsida</taxon>
        <taxon>Liliopsida</taxon>
        <taxon>Poales</taxon>
        <taxon>Poaceae</taxon>
        <taxon>BOP clade</taxon>
        <taxon>Pooideae</taxon>
        <taxon>Poodae</taxon>
        <taxon>Poeae</taxon>
        <taxon>Poeae Chloroplast Group 2 (Poeae type)</taxon>
        <taxon>Loliodinae</taxon>
        <taxon>Loliinae</taxon>
        <taxon>Lolium</taxon>
    </lineage>
</organism>
<sequence>MAPSFFIRPSLFIRLVSWLEILDLSHSRSSAAIADSGVLWRVKRARGGIHGSGLSNYADDTLIIIRTIPGHVENLKKVLDDFSAATGLTINFHKSTFVPIKVDNASALSMAAAFGCTVSTFPQTYLGLPLSPYKLRLSDFAPIMSKSDMRLSGWRGRCLPIGGHLLLVNSVLTSMLSHAMSAGLLPAGVVEAIDKRRRAFLWTREETCNGGQCKVAWEDVCVPKKNGGLGVVSLPAQNSALLSKFLTKIHSGSSAPWVSWFQRMYGWNGDHDLGDPHRLDTPVCKDIIAGIAPFRSISKVLLGDGSSTAFWFDLWLGDQTLCDRFPALFSHSIRPNINVSLALSLGLRDSLGPRLTMAAAADLRALSSELSLVRVRIDVPDLRNGRLTNKKLSNKSFYANSFRHLQVDEVANRVWRSAAPLKYFDPGTVSSFADWLEKCDTFVETTINTAIAWNIWKRRNTRTFNGVLENYSIVSNRETCLKSETVIGVSHFCKRVM</sequence>
<evidence type="ECO:0000259" key="2">
    <source>
        <dbReference type="PROSITE" id="PS50878"/>
    </source>
</evidence>
<dbReference type="PANTHER" id="PTHR33116:SF87">
    <property type="entry name" value="OS01G0158850 PROTEIN"/>
    <property type="match status" value="1"/>
</dbReference>
<gene>
    <name evidence="3" type="ORF">QYE76_026624</name>
</gene>
<dbReference type="Proteomes" id="UP001231189">
    <property type="component" value="Unassembled WGS sequence"/>
</dbReference>
<protein>
    <recommendedName>
        <fullName evidence="2">Reverse transcriptase domain-containing protein</fullName>
    </recommendedName>
</protein>